<dbReference type="Proteomes" id="UP000016922">
    <property type="component" value="Unassembled WGS sequence"/>
</dbReference>
<accession>S3DAS0</accession>
<name>S3DAS0_GLAL2</name>
<sequence>MAAKDEAGETNNTAILRVPKTNDVAEKEPEEMAEKYDQIIDKLHHLSVQVQIHRLTKIIDNIHKRDEECKLEIRKYDRMIKETENCHKSAKKPCGSLKLALATNSATLKTKRDLAARSNDLVDELEACKAWVDRFHIQNALYEEKVKVGQWRIEVFDLKIKSLAVQKSLDNNAVEIEACHSKILQLKATLPQGNDNSCQPAMNVLNTKHTSPDSIEHEMTSMLETLQDITRSIQALVGNPQNPSTDPPQKLPVTPLAQPTMQMATGQSAPAYSAYGHDEARQLRERVEQSRYLFHIGKEVRARKLVMDLDDQDRNNKVKLSGNRSAHEGSVLADAALCKFYRSSLGNSANKIDMEKIYGVSEDVIWENRENLTLINILGWKGGMAEWEKKGHVTPGDREKFDFDFNKFLEELKDSNGAIDQKAYNEKSPDETGYLSLLETYYAVKERMSNPPLRIWEW</sequence>
<organism evidence="1 2">
    <name type="scientific">Glarea lozoyensis (strain ATCC 20868 / MF5171)</name>
    <dbReference type="NCBI Taxonomy" id="1116229"/>
    <lineage>
        <taxon>Eukaryota</taxon>
        <taxon>Fungi</taxon>
        <taxon>Dikarya</taxon>
        <taxon>Ascomycota</taxon>
        <taxon>Pezizomycotina</taxon>
        <taxon>Leotiomycetes</taxon>
        <taxon>Helotiales</taxon>
        <taxon>Helotiaceae</taxon>
        <taxon>Glarea</taxon>
    </lineage>
</organism>
<keyword evidence="2" id="KW-1185">Reference proteome</keyword>
<dbReference type="EMBL" id="KE145354">
    <property type="protein sequence ID" value="EPE35567.1"/>
    <property type="molecule type" value="Genomic_DNA"/>
</dbReference>
<dbReference type="AlphaFoldDB" id="S3DAS0"/>
<dbReference type="GeneID" id="19470308"/>
<gene>
    <name evidence="1" type="ORF">GLAREA_11267</name>
</gene>
<dbReference type="KEGG" id="glz:GLAREA_11267"/>
<dbReference type="HOGENOM" id="CLU_597227_0_0_1"/>
<evidence type="ECO:0000313" key="1">
    <source>
        <dbReference type="EMBL" id="EPE35567.1"/>
    </source>
</evidence>
<proteinExistence type="predicted"/>
<evidence type="ECO:0000313" key="2">
    <source>
        <dbReference type="Proteomes" id="UP000016922"/>
    </source>
</evidence>
<dbReference type="RefSeq" id="XP_008077646.1">
    <property type="nucleotide sequence ID" value="XM_008079455.1"/>
</dbReference>
<protein>
    <submittedName>
        <fullName evidence="1">Uncharacterized protein</fullName>
    </submittedName>
</protein>
<reference evidence="1 2" key="1">
    <citation type="journal article" date="2013" name="BMC Genomics">
        <title>Genomics-driven discovery of the pneumocandin biosynthetic gene cluster in the fungus Glarea lozoyensis.</title>
        <authorList>
            <person name="Chen L."/>
            <person name="Yue Q."/>
            <person name="Zhang X."/>
            <person name="Xiang M."/>
            <person name="Wang C."/>
            <person name="Li S."/>
            <person name="Che Y."/>
            <person name="Ortiz-Lopez F.J."/>
            <person name="Bills G.F."/>
            <person name="Liu X."/>
            <person name="An Z."/>
        </authorList>
    </citation>
    <scope>NUCLEOTIDE SEQUENCE [LARGE SCALE GENOMIC DNA]</scope>
    <source>
        <strain evidence="2">ATCC 20868 / MF5171</strain>
    </source>
</reference>